<dbReference type="VEuPathDB" id="PlasmoDB:PGAL8A_00375000"/>
<accession>A0A1J1GVP0</accession>
<evidence type="ECO:0000256" key="1">
    <source>
        <dbReference type="SAM" id="MobiDB-lite"/>
    </source>
</evidence>
<dbReference type="Proteomes" id="UP000220797">
    <property type="component" value="Unassembled WGS sequence"/>
</dbReference>
<feature type="compositionally biased region" description="Basic and acidic residues" evidence="1">
    <location>
        <begin position="19"/>
        <end position="37"/>
    </location>
</feature>
<proteinExistence type="predicted"/>
<reference evidence="2" key="1">
    <citation type="submission" date="2015-04" db="EMBL/GenBank/DDBJ databases">
        <authorList>
            <consortium name="Pathogen Informatics"/>
        </authorList>
    </citation>
    <scope>NUCLEOTIDE SEQUENCE [LARGE SCALE GENOMIC DNA]</scope>
    <source>
        <strain evidence="2">8A</strain>
    </source>
</reference>
<evidence type="ECO:0000313" key="3">
    <source>
        <dbReference type="Proteomes" id="UP000220797"/>
    </source>
</evidence>
<organism evidence="2 3">
    <name type="scientific">Plasmodium gallinaceum</name>
    <dbReference type="NCBI Taxonomy" id="5849"/>
    <lineage>
        <taxon>Eukaryota</taxon>
        <taxon>Sar</taxon>
        <taxon>Alveolata</taxon>
        <taxon>Apicomplexa</taxon>
        <taxon>Aconoidasida</taxon>
        <taxon>Haemosporida</taxon>
        <taxon>Plasmodiidae</taxon>
        <taxon>Plasmodium</taxon>
        <taxon>Plasmodium (Haemamoeba)</taxon>
    </lineage>
</organism>
<keyword evidence="3" id="KW-1185">Reference proteome</keyword>
<dbReference type="RefSeq" id="XP_028529330.1">
    <property type="nucleotide sequence ID" value="XM_028672815.1"/>
</dbReference>
<protein>
    <submittedName>
        <fullName evidence="2">Uncharacterized protein</fullName>
    </submittedName>
</protein>
<dbReference type="OMA" id="CSGMDGY"/>
<feature type="region of interest" description="Disordered" evidence="1">
    <location>
        <begin position="1"/>
        <end position="47"/>
    </location>
</feature>
<dbReference type="AlphaFoldDB" id="A0A1J1GVP0"/>
<dbReference type="OrthoDB" id="375409at2759"/>
<gene>
    <name evidence="2" type="ORF">PGAL8A_00375000</name>
</gene>
<name>A0A1J1GVP0_PLAGA</name>
<dbReference type="EMBL" id="CVMV01000059">
    <property type="protein sequence ID" value="CRG96525.1"/>
    <property type="molecule type" value="Genomic_DNA"/>
</dbReference>
<feature type="compositionally biased region" description="Basic residues" evidence="1">
    <location>
        <begin position="1"/>
        <end position="18"/>
    </location>
</feature>
<sequence length="519" mass="62542">MKVYYKKRKSKNRRKCDKKKSVDNINDDKNVKDKSENDAEINNNDEGKNTIKNLYQENLGNNKSQQLNTDKTEKEKQNEYYMYEELKINKDIRNNIYFYTWFYYFENMMLKLDNFLCSLLNYSYYLLNKVNNNKRNILLTNSHFNVKIKNVDYNNCSLNINNCSYKNIEQIFIHKRNVINNKTESKERNIIKFLQKQNIKSMIYINDFFDPDNMSILFLVNSTDENENSNYSQRNYSEKEFIDKRINKSEFNEYNILKGYDIILLRHSFEIFYFYKEKNEHINDDFIRQGSTDNIENEKDIIKNDTNENMKTDNQAKKESKNQEKILEKKKFHTMLTWKRYLKDTYILKENVALDALNICSGMDGYIDDKNFNFDVLLNDEYSYLVQYKTKISICRLIYAVTSLLKKKIKPIIYIPHWWYHEVEICKDNIVESPEFHFYIFNELKKDGLLKVGYKQINSLIFTMNDKDFDFFINLAIKNDAILCTNNNDIIKYYFNINENAKVSKFISKGTFFVLTNFL</sequence>
<evidence type="ECO:0000313" key="2">
    <source>
        <dbReference type="EMBL" id="CRG96525.1"/>
    </source>
</evidence>
<dbReference type="GeneID" id="39732280"/>
<comment type="caution">
    <text evidence="2">The sequence shown here is derived from an EMBL/GenBank/DDBJ whole genome shotgun (WGS) entry which is preliminary data.</text>
</comment>